<name>A0A4Y9VV68_9PROT</name>
<comment type="similarity">
    <text evidence="1 6">Belongs to the XseB family.</text>
</comment>
<dbReference type="Gene3D" id="1.10.287.1040">
    <property type="entry name" value="Exonuclease VII, small subunit"/>
    <property type="match status" value="1"/>
</dbReference>
<keyword evidence="4 6" id="KW-0378">Hydrolase</keyword>
<accession>A0A4Y9VV68</accession>
<evidence type="ECO:0000256" key="7">
    <source>
        <dbReference type="SAM" id="MobiDB-lite"/>
    </source>
</evidence>
<dbReference type="Pfam" id="PF02609">
    <property type="entry name" value="Exonuc_VII_S"/>
    <property type="match status" value="1"/>
</dbReference>
<evidence type="ECO:0000256" key="1">
    <source>
        <dbReference type="ARBA" id="ARBA00009998"/>
    </source>
</evidence>
<evidence type="ECO:0000256" key="2">
    <source>
        <dbReference type="ARBA" id="ARBA00022490"/>
    </source>
</evidence>
<dbReference type="PANTHER" id="PTHR34137:SF1">
    <property type="entry name" value="EXODEOXYRIBONUCLEASE 7 SMALL SUBUNIT"/>
    <property type="match status" value="1"/>
</dbReference>
<gene>
    <name evidence="6" type="primary">xseB</name>
    <name evidence="8" type="ORF">C3Y98_00235</name>
</gene>
<dbReference type="Proteomes" id="UP000297706">
    <property type="component" value="Unassembled WGS sequence"/>
</dbReference>
<dbReference type="SUPFAM" id="SSF116842">
    <property type="entry name" value="XseB-like"/>
    <property type="match status" value="1"/>
</dbReference>
<dbReference type="GO" id="GO:0009318">
    <property type="term" value="C:exodeoxyribonuclease VII complex"/>
    <property type="evidence" value="ECO:0007669"/>
    <property type="project" value="UniProtKB-UniRule"/>
</dbReference>
<evidence type="ECO:0000256" key="4">
    <source>
        <dbReference type="ARBA" id="ARBA00022801"/>
    </source>
</evidence>
<dbReference type="RefSeq" id="WP_135276240.1">
    <property type="nucleotide sequence ID" value="NZ_PQVH01000001.1"/>
</dbReference>
<evidence type="ECO:0000256" key="6">
    <source>
        <dbReference type="HAMAP-Rule" id="MF_00337"/>
    </source>
</evidence>
<evidence type="ECO:0000256" key="3">
    <source>
        <dbReference type="ARBA" id="ARBA00022722"/>
    </source>
</evidence>
<keyword evidence="5 6" id="KW-0269">Exonuclease</keyword>
<dbReference type="AlphaFoldDB" id="A0A4Y9VV68"/>
<organism evidence="8 9">
    <name type="scientific">Methylotenera oryzisoli</name>
    <dbReference type="NCBI Taxonomy" id="2080758"/>
    <lineage>
        <taxon>Bacteria</taxon>
        <taxon>Pseudomonadati</taxon>
        <taxon>Pseudomonadota</taxon>
        <taxon>Betaproteobacteria</taxon>
        <taxon>Nitrosomonadales</taxon>
        <taxon>Methylophilaceae</taxon>
        <taxon>Methylotenera</taxon>
    </lineage>
</organism>
<keyword evidence="9" id="KW-1185">Reference proteome</keyword>
<comment type="catalytic activity">
    <reaction evidence="6">
        <text>Exonucleolytic cleavage in either 5'- to 3'- or 3'- to 5'-direction to yield nucleoside 5'-phosphates.</text>
        <dbReference type="EC" id="3.1.11.6"/>
    </reaction>
</comment>
<dbReference type="GO" id="GO:0008855">
    <property type="term" value="F:exodeoxyribonuclease VII activity"/>
    <property type="evidence" value="ECO:0007669"/>
    <property type="project" value="UniProtKB-UniRule"/>
</dbReference>
<protein>
    <recommendedName>
        <fullName evidence="6">Exodeoxyribonuclease 7 small subunit</fullName>
        <ecNumber evidence="6">3.1.11.6</ecNumber>
    </recommendedName>
    <alternativeName>
        <fullName evidence="6">Exodeoxyribonuclease VII small subunit</fullName>
        <shortName evidence="6">Exonuclease VII small subunit</shortName>
    </alternativeName>
</protein>
<dbReference type="GO" id="GO:0006308">
    <property type="term" value="P:DNA catabolic process"/>
    <property type="evidence" value="ECO:0007669"/>
    <property type="project" value="UniProtKB-UniRule"/>
</dbReference>
<proteinExistence type="inferred from homology"/>
<dbReference type="InterPro" id="IPR003761">
    <property type="entry name" value="Exonuc_VII_S"/>
</dbReference>
<dbReference type="HAMAP" id="MF_00337">
    <property type="entry name" value="Exonuc_7_S"/>
    <property type="match status" value="1"/>
</dbReference>
<reference evidence="8 9" key="1">
    <citation type="submission" date="2018-02" db="EMBL/GenBank/DDBJ databases">
        <title>A novel lanthanide dependent methylotroph, Methylotenera sp. La3113.</title>
        <authorList>
            <person name="Lv H."/>
            <person name="Tani A."/>
        </authorList>
    </citation>
    <scope>NUCLEOTIDE SEQUENCE [LARGE SCALE GENOMIC DNA]</scope>
    <source>
        <strain evidence="8 9">La3113</strain>
    </source>
</reference>
<feature type="compositionally biased region" description="Polar residues" evidence="7">
    <location>
        <begin position="1"/>
        <end position="11"/>
    </location>
</feature>
<comment type="subunit">
    <text evidence="6">Heterooligomer composed of large and small subunits.</text>
</comment>
<feature type="region of interest" description="Disordered" evidence="7">
    <location>
        <begin position="1"/>
        <end position="20"/>
    </location>
</feature>
<dbReference type="EMBL" id="PQVH01000001">
    <property type="protein sequence ID" value="TFW73350.1"/>
    <property type="molecule type" value="Genomic_DNA"/>
</dbReference>
<evidence type="ECO:0000313" key="9">
    <source>
        <dbReference type="Proteomes" id="UP000297706"/>
    </source>
</evidence>
<dbReference type="GO" id="GO:0005829">
    <property type="term" value="C:cytosol"/>
    <property type="evidence" value="ECO:0007669"/>
    <property type="project" value="TreeGrafter"/>
</dbReference>
<keyword evidence="3 6" id="KW-0540">Nuclease</keyword>
<dbReference type="InterPro" id="IPR037004">
    <property type="entry name" value="Exonuc_VII_ssu_sf"/>
</dbReference>
<dbReference type="OrthoDB" id="287668at2"/>
<dbReference type="NCBIfam" id="NF002141">
    <property type="entry name" value="PRK00977.1-5"/>
    <property type="match status" value="1"/>
</dbReference>
<comment type="caution">
    <text evidence="8">The sequence shown here is derived from an EMBL/GenBank/DDBJ whole genome shotgun (WGS) entry which is preliminary data.</text>
</comment>
<dbReference type="PANTHER" id="PTHR34137">
    <property type="entry name" value="EXODEOXYRIBONUCLEASE 7 SMALL SUBUNIT"/>
    <property type="match status" value="1"/>
</dbReference>
<comment type="subcellular location">
    <subcellularLocation>
        <location evidence="6">Cytoplasm</location>
    </subcellularLocation>
</comment>
<keyword evidence="2 6" id="KW-0963">Cytoplasm</keyword>
<dbReference type="EC" id="3.1.11.6" evidence="6"/>
<comment type="function">
    <text evidence="6">Bidirectionally degrades single-stranded DNA into large acid-insoluble oligonucleotides, which are then degraded further into small acid-soluble oligonucleotides.</text>
</comment>
<sequence>MPASKAKTSTKTGDKDTLEPTLSFEQAFAELEGIVAQMESGQMPLEASLEAYKRGNLLLGFCQQSLADVEQQVKVLNERQQLAPFNTND</sequence>
<evidence type="ECO:0000313" key="8">
    <source>
        <dbReference type="EMBL" id="TFW73350.1"/>
    </source>
</evidence>
<dbReference type="NCBIfam" id="TIGR01280">
    <property type="entry name" value="xseB"/>
    <property type="match status" value="1"/>
</dbReference>
<evidence type="ECO:0000256" key="5">
    <source>
        <dbReference type="ARBA" id="ARBA00022839"/>
    </source>
</evidence>